<dbReference type="EMBL" id="PHFD01000271">
    <property type="protein sequence ID" value="PKH45932.1"/>
    <property type="molecule type" value="Genomic_DNA"/>
</dbReference>
<accession>A0A2J1DUW5</accession>
<evidence type="ECO:0000313" key="2">
    <source>
        <dbReference type="Proteomes" id="UP000233649"/>
    </source>
</evidence>
<gene>
    <name evidence="1" type="ORF">CVH13_01326</name>
</gene>
<comment type="caution">
    <text evidence="1">The sequence shown here is derived from an EMBL/GenBank/DDBJ whole genome shotgun (WGS) entry which is preliminary data.</text>
</comment>
<sequence>MVTETKGIYEFSLAVDAMTLGQLGQELDKCSQELGGCEYCSQQAICLDLWLHLADTVKDDCALTARQYTVYALDFKNIKARRQMILPLLIA</sequence>
<reference evidence="1 2" key="1">
    <citation type="journal article" date="2017" name="FEMS Microbiol. Ecol.">
        <title>Reconstructed genomes of novel Dehalococcoides mccartyi strains from 1,2,3,4-tetrachlorodibenzo-p-dioxin-dechlorinating enrichment cultures reveal divergent reductive dehalogenase gene profiles.</title>
        <authorList>
            <person name="Dam H.T."/>
            <person name="Vollmers J."/>
            <person name="Kaster A.K."/>
            <person name="Haggblom M.M."/>
        </authorList>
    </citation>
    <scope>NUCLEOTIDE SEQUENCE [LARGE SCALE GENOMIC DNA]</scope>
    <source>
        <strain evidence="1 2">H1-3-2.001</strain>
    </source>
</reference>
<protein>
    <submittedName>
        <fullName evidence="1">Uncharacterized protein</fullName>
    </submittedName>
</protein>
<dbReference type="Proteomes" id="UP000233649">
    <property type="component" value="Unassembled WGS sequence"/>
</dbReference>
<dbReference type="AlphaFoldDB" id="A0A2J1DUW5"/>
<name>A0A2J1DUW5_9CHLR</name>
<proteinExistence type="predicted"/>
<dbReference type="RefSeq" id="WP_077974914.1">
    <property type="nucleotide sequence ID" value="NZ_CP017572.1"/>
</dbReference>
<organism evidence="1 2">
    <name type="scientific">Dehalococcoides mccartyi</name>
    <dbReference type="NCBI Taxonomy" id="61435"/>
    <lineage>
        <taxon>Bacteria</taxon>
        <taxon>Bacillati</taxon>
        <taxon>Chloroflexota</taxon>
        <taxon>Dehalococcoidia</taxon>
        <taxon>Dehalococcoidales</taxon>
        <taxon>Dehalococcoidaceae</taxon>
        <taxon>Dehalococcoides</taxon>
    </lineage>
</organism>
<evidence type="ECO:0000313" key="1">
    <source>
        <dbReference type="EMBL" id="PKH45932.1"/>
    </source>
</evidence>